<organism evidence="1 2">
    <name type="scientific">Neisseria musculi</name>
    <dbReference type="NCBI Taxonomy" id="1815583"/>
    <lineage>
        <taxon>Bacteria</taxon>
        <taxon>Pseudomonadati</taxon>
        <taxon>Pseudomonadota</taxon>
        <taxon>Betaproteobacteria</taxon>
        <taxon>Neisseriales</taxon>
        <taxon>Neisseriaceae</taxon>
        <taxon>Neisseria</taxon>
    </lineage>
</organism>
<dbReference type="Proteomes" id="UP000516412">
    <property type="component" value="Chromosome"/>
</dbReference>
<protein>
    <submittedName>
        <fullName evidence="1">Uncharacterized protein</fullName>
    </submittedName>
</protein>
<gene>
    <name evidence="1" type="ORF">H7A79_0916</name>
</gene>
<sequence length="47" mass="5284">MIFAADLAQSPILFACKIHTVVDAEMVKLTKIQYAIISIRVIFNAFE</sequence>
<name>A0A7H1MD93_9NEIS</name>
<evidence type="ECO:0000313" key="2">
    <source>
        <dbReference type="Proteomes" id="UP000516412"/>
    </source>
</evidence>
<proteinExistence type="predicted"/>
<dbReference type="AlphaFoldDB" id="A0A7H1MD93"/>
<keyword evidence="2" id="KW-1185">Reference proteome</keyword>
<dbReference type="EMBL" id="CP060414">
    <property type="protein sequence ID" value="QNT59608.1"/>
    <property type="molecule type" value="Genomic_DNA"/>
</dbReference>
<accession>A0A7H1MD93</accession>
<evidence type="ECO:0000313" key="1">
    <source>
        <dbReference type="EMBL" id="QNT59608.1"/>
    </source>
</evidence>
<reference evidence="1" key="1">
    <citation type="submission" date="2024-06" db="EMBL/GenBank/DDBJ databases">
        <title>Complete Genome Sequence of mouse commensal type strain Neisseria musculi.</title>
        <authorList>
            <person name="Thapa E."/>
            <person name="Aluvathingal J."/>
            <person name="Nadendla S."/>
            <person name="Mehta A."/>
            <person name="Tettelin H."/>
            <person name="Weyand N.J."/>
        </authorList>
    </citation>
    <scope>NUCLEOTIDE SEQUENCE</scope>
    <source>
        <strain evidence="1">NW831</strain>
    </source>
</reference>
<dbReference type="KEGG" id="nmus:H7A79_0916"/>